<dbReference type="EMBL" id="HBUE01031565">
    <property type="protein sequence ID" value="CAG6456662.1"/>
    <property type="molecule type" value="Transcribed_RNA"/>
</dbReference>
<organism evidence="2">
    <name type="scientific">Culex pipiens</name>
    <name type="common">House mosquito</name>
    <dbReference type="NCBI Taxonomy" id="7175"/>
    <lineage>
        <taxon>Eukaryota</taxon>
        <taxon>Metazoa</taxon>
        <taxon>Ecdysozoa</taxon>
        <taxon>Arthropoda</taxon>
        <taxon>Hexapoda</taxon>
        <taxon>Insecta</taxon>
        <taxon>Pterygota</taxon>
        <taxon>Neoptera</taxon>
        <taxon>Endopterygota</taxon>
        <taxon>Diptera</taxon>
        <taxon>Nematocera</taxon>
        <taxon>Culicoidea</taxon>
        <taxon>Culicidae</taxon>
        <taxon>Culicinae</taxon>
        <taxon>Culicini</taxon>
        <taxon>Culex</taxon>
        <taxon>Culex</taxon>
    </lineage>
</organism>
<name>A0A8D8AGM2_CULPI</name>
<evidence type="ECO:0000256" key="1">
    <source>
        <dbReference type="SAM" id="MobiDB-lite"/>
    </source>
</evidence>
<sequence>MIQSPVSGYWRVKSEPKINLKLFTEGDKGHLNCKDERPHASSDKEPSTWSPKSIRFLGVYVCVCLYDRVCMPVICMNYECSGSRKQKSIVQSRSSLGSCSLLQPARNVSHTAVWGLQIYRCMSSNLCVF</sequence>
<accession>A0A8D8AGM2</accession>
<proteinExistence type="predicted"/>
<feature type="compositionally biased region" description="Basic and acidic residues" evidence="1">
    <location>
        <begin position="31"/>
        <end position="46"/>
    </location>
</feature>
<feature type="region of interest" description="Disordered" evidence="1">
    <location>
        <begin position="31"/>
        <end position="50"/>
    </location>
</feature>
<reference evidence="2" key="1">
    <citation type="submission" date="2021-05" db="EMBL/GenBank/DDBJ databases">
        <authorList>
            <person name="Alioto T."/>
            <person name="Alioto T."/>
            <person name="Gomez Garrido J."/>
        </authorList>
    </citation>
    <scope>NUCLEOTIDE SEQUENCE</scope>
</reference>
<dbReference type="AlphaFoldDB" id="A0A8D8AGM2"/>
<protein>
    <submittedName>
        <fullName evidence="2">(northern house mosquito) hypothetical protein</fullName>
    </submittedName>
</protein>
<evidence type="ECO:0000313" key="2">
    <source>
        <dbReference type="EMBL" id="CAG6456662.1"/>
    </source>
</evidence>